<dbReference type="PANTHER" id="PTHR10292:SF34">
    <property type="entry name" value="CLATHRIN HEAVY CHAIN 1-RELATED"/>
    <property type="match status" value="1"/>
</dbReference>
<dbReference type="GO" id="GO:0005794">
    <property type="term" value="C:Golgi apparatus"/>
    <property type="evidence" value="ECO:0007669"/>
    <property type="project" value="TreeGrafter"/>
</dbReference>
<dbReference type="GO" id="GO:0006898">
    <property type="term" value="P:receptor-mediated endocytosis"/>
    <property type="evidence" value="ECO:0007669"/>
    <property type="project" value="TreeGrafter"/>
</dbReference>
<name>A0AAP0C3J3_9ASPA</name>
<dbReference type="PROSITE" id="PS50236">
    <property type="entry name" value="CHCR"/>
    <property type="match status" value="1"/>
</dbReference>
<dbReference type="SUPFAM" id="SSF48371">
    <property type="entry name" value="ARM repeat"/>
    <property type="match status" value="1"/>
</dbReference>
<dbReference type="GO" id="GO:0006886">
    <property type="term" value="P:intracellular protein transport"/>
    <property type="evidence" value="ECO:0007669"/>
    <property type="project" value="UniProtKB-UniRule"/>
</dbReference>
<evidence type="ECO:0000313" key="2">
    <source>
        <dbReference type="EMBL" id="KAK8957206.1"/>
    </source>
</evidence>
<gene>
    <name evidence="2" type="primary">CHC1</name>
    <name evidence="2" type="ORF">KSP39_PZI001028</name>
</gene>
<dbReference type="InterPro" id="IPR055358">
    <property type="entry name" value="CHCR"/>
</dbReference>
<dbReference type="GO" id="GO:0032051">
    <property type="term" value="F:clathrin light chain binding"/>
    <property type="evidence" value="ECO:0007669"/>
    <property type="project" value="TreeGrafter"/>
</dbReference>
<keyword evidence="3" id="KW-1185">Reference proteome</keyword>
<dbReference type="Pfam" id="PF00637">
    <property type="entry name" value="Clathrin"/>
    <property type="match status" value="1"/>
</dbReference>
<dbReference type="GO" id="GO:0009506">
    <property type="term" value="C:plasmodesma"/>
    <property type="evidence" value="ECO:0007669"/>
    <property type="project" value="TreeGrafter"/>
</dbReference>
<dbReference type="GO" id="GO:0005886">
    <property type="term" value="C:plasma membrane"/>
    <property type="evidence" value="ECO:0007669"/>
    <property type="project" value="TreeGrafter"/>
</dbReference>
<sequence>MEQQQRQVQEDSHARETGPVTMLPSLALVINVSATIKAFMITDLPHEHIELLENTVLQNSSFSENFNLQNLLILIVIKADPSRVMDYINWLDNFDSPANCDVAVDAQLYEEAFAIFKKFNLNV</sequence>
<dbReference type="AlphaFoldDB" id="A0AAP0C3J3"/>
<dbReference type="Proteomes" id="UP001418222">
    <property type="component" value="Unassembled WGS sequence"/>
</dbReference>
<evidence type="ECO:0000256" key="1">
    <source>
        <dbReference type="PROSITE-ProRule" id="PRU01006"/>
    </source>
</evidence>
<reference evidence="2 3" key="1">
    <citation type="journal article" date="2022" name="Nat. Plants">
        <title>Genomes of leafy and leafless Platanthera orchids illuminate the evolution of mycoheterotrophy.</title>
        <authorList>
            <person name="Li M.H."/>
            <person name="Liu K.W."/>
            <person name="Li Z."/>
            <person name="Lu H.C."/>
            <person name="Ye Q.L."/>
            <person name="Zhang D."/>
            <person name="Wang J.Y."/>
            <person name="Li Y.F."/>
            <person name="Zhong Z.M."/>
            <person name="Liu X."/>
            <person name="Yu X."/>
            <person name="Liu D.K."/>
            <person name="Tu X.D."/>
            <person name="Liu B."/>
            <person name="Hao Y."/>
            <person name="Liao X.Y."/>
            <person name="Jiang Y.T."/>
            <person name="Sun W.H."/>
            <person name="Chen J."/>
            <person name="Chen Y.Q."/>
            <person name="Ai Y."/>
            <person name="Zhai J.W."/>
            <person name="Wu S.S."/>
            <person name="Zhou Z."/>
            <person name="Hsiao Y.Y."/>
            <person name="Wu W.L."/>
            <person name="Chen Y.Y."/>
            <person name="Lin Y.F."/>
            <person name="Hsu J.L."/>
            <person name="Li C.Y."/>
            <person name="Wang Z.W."/>
            <person name="Zhao X."/>
            <person name="Zhong W.Y."/>
            <person name="Ma X.K."/>
            <person name="Ma L."/>
            <person name="Huang J."/>
            <person name="Chen G.Z."/>
            <person name="Huang M.Z."/>
            <person name="Huang L."/>
            <person name="Peng D.H."/>
            <person name="Luo Y.B."/>
            <person name="Zou S.Q."/>
            <person name="Chen S.P."/>
            <person name="Lan S."/>
            <person name="Tsai W.C."/>
            <person name="Van de Peer Y."/>
            <person name="Liu Z.J."/>
        </authorList>
    </citation>
    <scope>NUCLEOTIDE SEQUENCE [LARGE SCALE GENOMIC DNA]</scope>
    <source>
        <strain evidence="2">Lor287</strain>
    </source>
</reference>
<comment type="caution">
    <text evidence="2">The sequence shown here is derived from an EMBL/GenBank/DDBJ whole genome shotgun (WGS) entry which is preliminary data.</text>
</comment>
<dbReference type="PANTHER" id="PTHR10292">
    <property type="entry name" value="CLATHRIN HEAVY CHAIN RELATED"/>
    <property type="match status" value="1"/>
</dbReference>
<dbReference type="GO" id="GO:0009507">
    <property type="term" value="C:chloroplast"/>
    <property type="evidence" value="ECO:0007669"/>
    <property type="project" value="TreeGrafter"/>
</dbReference>
<feature type="repeat" description="CHCR" evidence="1">
    <location>
        <begin position="23"/>
        <end position="123"/>
    </location>
</feature>
<dbReference type="GO" id="GO:0071439">
    <property type="term" value="C:clathrin complex"/>
    <property type="evidence" value="ECO:0007669"/>
    <property type="project" value="TreeGrafter"/>
</dbReference>
<accession>A0AAP0C3J3</accession>
<dbReference type="EMBL" id="JBBWWQ010000001">
    <property type="protein sequence ID" value="KAK8957206.1"/>
    <property type="molecule type" value="Genomic_DNA"/>
</dbReference>
<dbReference type="InterPro" id="IPR000547">
    <property type="entry name" value="Clathrin_H-chain/VPS_repeat"/>
</dbReference>
<protein>
    <submittedName>
        <fullName evidence="2">Clathrin heavy chain 1</fullName>
    </submittedName>
</protein>
<evidence type="ECO:0000313" key="3">
    <source>
        <dbReference type="Proteomes" id="UP001418222"/>
    </source>
</evidence>
<proteinExistence type="predicted"/>
<organism evidence="2 3">
    <name type="scientific">Platanthera zijinensis</name>
    <dbReference type="NCBI Taxonomy" id="2320716"/>
    <lineage>
        <taxon>Eukaryota</taxon>
        <taxon>Viridiplantae</taxon>
        <taxon>Streptophyta</taxon>
        <taxon>Embryophyta</taxon>
        <taxon>Tracheophyta</taxon>
        <taxon>Spermatophyta</taxon>
        <taxon>Magnoliopsida</taxon>
        <taxon>Liliopsida</taxon>
        <taxon>Asparagales</taxon>
        <taxon>Orchidaceae</taxon>
        <taxon>Orchidoideae</taxon>
        <taxon>Orchideae</taxon>
        <taxon>Orchidinae</taxon>
        <taxon>Platanthera</taxon>
    </lineage>
</organism>
<dbReference type="InterPro" id="IPR016024">
    <property type="entry name" value="ARM-type_fold"/>
</dbReference>